<dbReference type="EMBL" id="OV651821">
    <property type="protein sequence ID" value="CAH1115627.1"/>
    <property type="molecule type" value="Genomic_DNA"/>
</dbReference>
<dbReference type="InterPro" id="IPR058913">
    <property type="entry name" value="Integrase_dom_put"/>
</dbReference>
<evidence type="ECO:0000259" key="1">
    <source>
        <dbReference type="Pfam" id="PF24764"/>
    </source>
</evidence>
<dbReference type="OrthoDB" id="6747988at2759"/>
<evidence type="ECO:0000313" key="3">
    <source>
        <dbReference type="Proteomes" id="UP001153636"/>
    </source>
</evidence>
<sequence>MKFNDTLQFNNLEDIVKAGFVLPISILANIRNFCFFLHRNEFFDSLALLEDDIFQPLDSDEIFMANRMIKQYSLFKTVLYSSSILPSFGCPISRILFGIDSAEKANMAKSRKKKLTAVNPGMVEKSKVEEFSSEYYKAKRFSREGKYGQIKKKKTAVNPGMVENSKVEESRDEFNEKVLIILLFIGNKFLKCSKCNILLLLLLLLLCFSVQLLRHRSEIKKCGQLHGYRWMYLKCLQKNLVVTQDIDRELLGLLDPEGVEIRKRLRRRQYHNKGPNYLWHIDSYDKLKPYGICINGCIDGFSRHIIWLRAGPTASDPKEDLNEVVMEWNVHKISKSRNSIAPTGRPAIMFDISSLYGAKNYCVEITNFSVDSLFDHCTFNEYPCDKDILFVQNFNFRKQIPTSERS</sequence>
<keyword evidence="3" id="KW-1185">Reference proteome</keyword>
<accession>A0A9P0GLJ4</accession>
<evidence type="ECO:0000313" key="2">
    <source>
        <dbReference type="EMBL" id="CAH1115627.1"/>
    </source>
</evidence>
<dbReference type="Pfam" id="PF24764">
    <property type="entry name" value="rva_4"/>
    <property type="match status" value="1"/>
</dbReference>
<dbReference type="AlphaFoldDB" id="A0A9P0GLJ4"/>
<reference evidence="2" key="1">
    <citation type="submission" date="2022-01" db="EMBL/GenBank/DDBJ databases">
        <authorList>
            <person name="King R."/>
        </authorList>
    </citation>
    <scope>NUCLEOTIDE SEQUENCE</scope>
</reference>
<dbReference type="PANTHER" id="PTHR46791:SF13">
    <property type="entry name" value="CLR5 DOMAIN-CONTAINING PROTEIN"/>
    <property type="match status" value="1"/>
</dbReference>
<dbReference type="Proteomes" id="UP001153636">
    <property type="component" value="Chromosome 9"/>
</dbReference>
<gene>
    <name evidence="2" type="ORF">PSYICH_LOCUS15369</name>
</gene>
<dbReference type="PANTHER" id="PTHR46791">
    <property type="entry name" value="EXPRESSED PROTEIN"/>
    <property type="match status" value="1"/>
</dbReference>
<feature type="domain" description="Integrase core" evidence="1">
    <location>
        <begin position="270"/>
        <end position="310"/>
    </location>
</feature>
<organism evidence="2 3">
    <name type="scientific">Psylliodes chrysocephalus</name>
    <dbReference type="NCBI Taxonomy" id="3402493"/>
    <lineage>
        <taxon>Eukaryota</taxon>
        <taxon>Metazoa</taxon>
        <taxon>Ecdysozoa</taxon>
        <taxon>Arthropoda</taxon>
        <taxon>Hexapoda</taxon>
        <taxon>Insecta</taxon>
        <taxon>Pterygota</taxon>
        <taxon>Neoptera</taxon>
        <taxon>Endopterygota</taxon>
        <taxon>Coleoptera</taxon>
        <taxon>Polyphaga</taxon>
        <taxon>Cucujiformia</taxon>
        <taxon>Chrysomeloidea</taxon>
        <taxon>Chrysomelidae</taxon>
        <taxon>Galerucinae</taxon>
        <taxon>Alticini</taxon>
        <taxon>Psylliodes</taxon>
    </lineage>
</organism>
<name>A0A9P0GLJ4_9CUCU</name>
<proteinExistence type="predicted"/>
<protein>
    <recommendedName>
        <fullName evidence="1">Integrase core domain-containing protein</fullName>
    </recommendedName>
</protein>